<organism evidence="2 3">
    <name type="scientific">Flammeovirga yaeyamensis</name>
    <dbReference type="NCBI Taxonomy" id="367791"/>
    <lineage>
        <taxon>Bacteria</taxon>
        <taxon>Pseudomonadati</taxon>
        <taxon>Bacteroidota</taxon>
        <taxon>Cytophagia</taxon>
        <taxon>Cytophagales</taxon>
        <taxon>Flammeovirgaceae</taxon>
        <taxon>Flammeovirga</taxon>
    </lineage>
</organism>
<feature type="transmembrane region" description="Helical" evidence="1">
    <location>
        <begin position="183"/>
        <end position="200"/>
    </location>
</feature>
<feature type="transmembrane region" description="Helical" evidence="1">
    <location>
        <begin position="91"/>
        <end position="111"/>
    </location>
</feature>
<dbReference type="EMBL" id="CP076132">
    <property type="protein sequence ID" value="QWG00215.1"/>
    <property type="molecule type" value="Genomic_DNA"/>
</dbReference>
<evidence type="ECO:0000313" key="3">
    <source>
        <dbReference type="Proteomes" id="UP000678679"/>
    </source>
</evidence>
<feature type="transmembrane region" description="Helical" evidence="1">
    <location>
        <begin position="46"/>
        <end position="68"/>
    </location>
</feature>
<evidence type="ECO:0000256" key="1">
    <source>
        <dbReference type="SAM" id="Phobius"/>
    </source>
</evidence>
<evidence type="ECO:0000313" key="2">
    <source>
        <dbReference type="EMBL" id="QWG00215.1"/>
    </source>
</evidence>
<dbReference type="AlphaFoldDB" id="A0AAX1N258"/>
<protein>
    <submittedName>
        <fullName evidence="2">DUF4184 family protein</fullName>
    </submittedName>
</protein>
<feature type="transmembrane region" description="Helical" evidence="1">
    <location>
        <begin position="142"/>
        <end position="162"/>
    </location>
</feature>
<dbReference type="InterPro" id="IPR025238">
    <property type="entry name" value="DUF4184"/>
</dbReference>
<dbReference type="Pfam" id="PF13803">
    <property type="entry name" value="DUF4184"/>
    <property type="match status" value="1"/>
</dbReference>
<feature type="transmembrane region" description="Helical" evidence="1">
    <location>
        <begin position="20"/>
        <end position="40"/>
    </location>
</feature>
<dbReference type="RefSeq" id="WP_169663344.1">
    <property type="nucleotide sequence ID" value="NZ_CP076132.1"/>
</dbReference>
<accession>A0AAX1N258</accession>
<keyword evidence="1" id="KW-0472">Membrane</keyword>
<keyword evidence="1" id="KW-0812">Transmembrane</keyword>
<proteinExistence type="predicted"/>
<keyword evidence="3" id="KW-1185">Reference proteome</keyword>
<dbReference type="KEGG" id="fya:KMW28_11185"/>
<dbReference type="Proteomes" id="UP000678679">
    <property type="component" value="Chromosome 1"/>
</dbReference>
<reference evidence="2 3" key="1">
    <citation type="submission" date="2021-05" db="EMBL/GenBank/DDBJ databases">
        <title>Comparative genomic studies on the polysaccharide-degrading batcterial strains of the Flammeovirga genus.</title>
        <authorList>
            <person name="Zewei F."/>
            <person name="Zheng Z."/>
            <person name="Yu L."/>
            <person name="Ruyue G."/>
            <person name="Yanhong M."/>
            <person name="Yuanyuan C."/>
            <person name="Jingyan G."/>
            <person name="Wenjun H."/>
        </authorList>
    </citation>
    <scope>NUCLEOTIDE SEQUENCE [LARGE SCALE GENOMIC DNA]</scope>
    <source>
        <strain evidence="2 3">NBRC:100898</strain>
    </source>
</reference>
<keyword evidence="1" id="KW-1133">Transmembrane helix</keyword>
<name>A0AAX1N258_9BACT</name>
<gene>
    <name evidence="2" type="ORF">KMW28_11185</name>
</gene>
<feature type="transmembrane region" description="Helical" evidence="1">
    <location>
        <begin position="206"/>
        <end position="227"/>
    </location>
</feature>
<sequence>MPLTFAHPTFIFFLKNRRNLSFTALIIGSIIPDFEHFLIFDISNKFGHTILGVFLFDLPFGLVVYYCYKTIIHPCFKKVISLNKEDKTSKALGFIQVLNSLGLGVLSHLFFDGLTSRSGYLVKFLPFLQTDMFSFIGRHMTLYIFLWYIFTTIGTIILIAYFSAYIYNVRKHQYKFYIKWRNFIEVLSSFLLIFSIAFHIKDPIGYLRWGVLIGGSLLYTVVGYSLYWRLKTQYSLSSNRSVLKKQKVKN</sequence>